<organism evidence="1 2">
    <name type="scientific">Clostridium tetanomorphum</name>
    <dbReference type="NCBI Taxonomy" id="1553"/>
    <lineage>
        <taxon>Bacteria</taxon>
        <taxon>Bacillati</taxon>
        <taxon>Bacillota</taxon>
        <taxon>Clostridia</taxon>
        <taxon>Eubacteriales</taxon>
        <taxon>Clostridiaceae</taxon>
        <taxon>Clostridium</taxon>
    </lineage>
</organism>
<protein>
    <submittedName>
        <fullName evidence="1">Uncharacterized protein</fullName>
    </submittedName>
</protein>
<name>A0A923E8D6_CLOTT</name>
<evidence type="ECO:0000313" key="1">
    <source>
        <dbReference type="EMBL" id="MBC2397026.1"/>
    </source>
</evidence>
<accession>A0A923E8D6</accession>
<proteinExistence type="predicted"/>
<dbReference type="AlphaFoldDB" id="A0A923E8D6"/>
<dbReference type="Proteomes" id="UP000563151">
    <property type="component" value="Unassembled WGS sequence"/>
</dbReference>
<reference evidence="1 2" key="1">
    <citation type="submission" date="2020-04" db="EMBL/GenBank/DDBJ databases">
        <title>Genomic insights into acetone-butanol-ethanol (ABE) fermentation by sequencing solventogenic clostridia strains.</title>
        <authorList>
            <person name="Brown S."/>
        </authorList>
    </citation>
    <scope>NUCLEOTIDE SEQUENCE [LARGE SCALE GENOMIC DNA]</scope>
    <source>
        <strain evidence="1 2">DJ011</strain>
    </source>
</reference>
<keyword evidence="2" id="KW-1185">Reference proteome</keyword>
<dbReference type="EMBL" id="JAAZWO010000004">
    <property type="protein sequence ID" value="MBC2397026.1"/>
    <property type="molecule type" value="Genomic_DNA"/>
</dbReference>
<dbReference type="RefSeq" id="WP_035147776.1">
    <property type="nucleotide sequence ID" value="NZ_JAAZWO010000004.1"/>
</dbReference>
<comment type="caution">
    <text evidence="1">The sequence shown here is derived from an EMBL/GenBank/DDBJ whole genome shotgun (WGS) entry which is preliminary data.</text>
</comment>
<sequence>MNDIREWAKEYCIKNNIKYKDLLYKSLKNYKNYIENDWKLEDYINSKNFKQAVKKLNSLLNENSDNWILRVINNFNDKVNYCDEYKEYLRENIINGQCELLQIKKGDIIKAYCIISYEDDNYGKYAFLHKINFIEKANMADYKLIEEKIIKYIKSKSIMYMDRILINADEEDIKKAGYFLLADNVSVKLNAFSNNSEIDYKYEQCDNIPENYYCISNTMPLRLEKKLNQSYRLCFKKGEFYISFKILKDNSLVNIYINNDSRNNDYLVELYNTIRSFMFNKGVKTIYTSIPKKHIILINKDFEITGNILWIRKSI</sequence>
<gene>
    <name evidence="1" type="ORF">HGG79_04415</name>
</gene>
<evidence type="ECO:0000313" key="2">
    <source>
        <dbReference type="Proteomes" id="UP000563151"/>
    </source>
</evidence>